<dbReference type="EMBL" id="FZOU01000001">
    <property type="protein sequence ID" value="SNS45667.1"/>
    <property type="molecule type" value="Genomic_DNA"/>
</dbReference>
<dbReference type="PANTHER" id="PTHR12001">
    <property type="entry name" value="GERANYLGERANYL PYROPHOSPHATE SYNTHASE"/>
    <property type="match status" value="1"/>
</dbReference>
<keyword evidence="5" id="KW-0460">Magnesium</keyword>
<dbReference type="OrthoDB" id="9805316at2"/>
<evidence type="ECO:0000313" key="8">
    <source>
        <dbReference type="Proteomes" id="UP000198356"/>
    </source>
</evidence>
<dbReference type="Proteomes" id="UP000198356">
    <property type="component" value="Unassembled WGS sequence"/>
</dbReference>
<reference evidence="7 8" key="1">
    <citation type="submission" date="2017-06" db="EMBL/GenBank/DDBJ databases">
        <authorList>
            <person name="Kim H.J."/>
            <person name="Triplett B.A."/>
        </authorList>
    </citation>
    <scope>NUCLEOTIDE SEQUENCE [LARGE SCALE GENOMIC DNA]</scope>
    <source>
        <strain evidence="7 8">DSM 18704</strain>
    </source>
</reference>
<evidence type="ECO:0000256" key="1">
    <source>
        <dbReference type="ARBA" id="ARBA00001946"/>
    </source>
</evidence>
<keyword evidence="8" id="KW-1185">Reference proteome</keyword>
<evidence type="ECO:0000313" key="7">
    <source>
        <dbReference type="EMBL" id="SNS45667.1"/>
    </source>
</evidence>
<protein>
    <submittedName>
        <fullName evidence="7">Octaprenyl-diphosphate synthase</fullName>
    </submittedName>
</protein>
<evidence type="ECO:0000256" key="4">
    <source>
        <dbReference type="ARBA" id="ARBA00022723"/>
    </source>
</evidence>
<dbReference type="CDD" id="cd00685">
    <property type="entry name" value="Trans_IPPS_HT"/>
    <property type="match status" value="1"/>
</dbReference>
<dbReference type="Gene3D" id="1.10.600.10">
    <property type="entry name" value="Farnesyl Diphosphate Synthase"/>
    <property type="match status" value="1"/>
</dbReference>
<dbReference type="InterPro" id="IPR000092">
    <property type="entry name" value="Polyprenyl_synt"/>
</dbReference>
<dbReference type="PANTHER" id="PTHR12001:SF69">
    <property type="entry name" value="ALL TRANS-POLYPRENYL-DIPHOSPHATE SYNTHASE PDSS1"/>
    <property type="match status" value="1"/>
</dbReference>
<comment type="similarity">
    <text evidence="2 6">Belongs to the FPP/GGPP synthase family.</text>
</comment>
<evidence type="ECO:0000256" key="5">
    <source>
        <dbReference type="ARBA" id="ARBA00022842"/>
    </source>
</evidence>
<dbReference type="SFLD" id="SFLDS00005">
    <property type="entry name" value="Isoprenoid_Synthase_Type_I"/>
    <property type="match status" value="1"/>
</dbReference>
<dbReference type="SUPFAM" id="SSF48576">
    <property type="entry name" value="Terpenoid synthases"/>
    <property type="match status" value="1"/>
</dbReference>
<accession>A0A239EM14</accession>
<dbReference type="InterPro" id="IPR008949">
    <property type="entry name" value="Isoprenoid_synthase_dom_sf"/>
</dbReference>
<dbReference type="GO" id="GO:0004659">
    <property type="term" value="F:prenyltransferase activity"/>
    <property type="evidence" value="ECO:0007669"/>
    <property type="project" value="InterPro"/>
</dbReference>
<organism evidence="7 8">
    <name type="scientific">Granulicella rosea</name>
    <dbReference type="NCBI Taxonomy" id="474952"/>
    <lineage>
        <taxon>Bacteria</taxon>
        <taxon>Pseudomonadati</taxon>
        <taxon>Acidobacteriota</taxon>
        <taxon>Terriglobia</taxon>
        <taxon>Terriglobales</taxon>
        <taxon>Acidobacteriaceae</taxon>
        <taxon>Granulicella</taxon>
    </lineage>
</organism>
<sequence>MSTISIATAKEVFDLLRDDLAAIEREFTRQSASPVEVITDIASYLIAGGGKRIRPLLLLLSAKALGCESHSRIRLGAVVEMLHTATLVHDDIIDEADSRRGRPSSNTKWGNSKCVLAGDWLYMQSFQTALEERNFRVLDLLISLTQQMVEGELLQIQKLGHLINEEEYFDLIYRKTACLFQVSMQLGAVVSSQAGENGEYAFDSQLGEYGRNLGLAFQIVDDVLDLTATEEVLGKPVASDLREGKATLAVIHALERGTGAEREQIRTVLADRSFQRVSHPQILEILHRHGSIDYAMDTACAYAEAARQSIAELPASDARRALMWVPGFVTSRDR</sequence>
<dbReference type="GO" id="GO:0008299">
    <property type="term" value="P:isoprenoid biosynthetic process"/>
    <property type="evidence" value="ECO:0007669"/>
    <property type="project" value="InterPro"/>
</dbReference>
<evidence type="ECO:0000256" key="6">
    <source>
        <dbReference type="RuleBase" id="RU004466"/>
    </source>
</evidence>
<proteinExistence type="inferred from homology"/>
<evidence type="ECO:0000256" key="2">
    <source>
        <dbReference type="ARBA" id="ARBA00006706"/>
    </source>
</evidence>
<gene>
    <name evidence="7" type="ORF">SAMN05421770_1011053</name>
</gene>
<dbReference type="Pfam" id="PF00348">
    <property type="entry name" value="polyprenyl_synt"/>
    <property type="match status" value="1"/>
</dbReference>
<dbReference type="RefSeq" id="WP_089407290.1">
    <property type="nucleotide sequence ID" value="NZ_FZOU01000001.1"/>
</dbReference>
<dbReference type="GO" id="GO:0046872">
    <property type="term" value="F:metal ion binding"/>
    <property type="evidence" value="ECO:0007669"/>
    <property type="project" value="UniProtKB-KW"/>
</dbReference>
<name>A0A239EM14_9BACT</name>
<dbReference type="PROSITE" id="PS00444">
    <property type="entry name" value="POLYPRENYL_SYNTHASE_2"/>
    <property type="match status" value="1"/>
</dbReference>
<comment type="cofactor">
    <cofactor evidence="1">
        <name>Mg(2+)</name>
        <dbReference type="ChEBI" id="CHEBI:18420"/>
    </cofactor>
</comment>
<dbReference type="InterPro" id="IPR033749">
    <property type="entry name" value="Polyprenyl_synt_CS"/>
</dbReference>
<keyword evidence="4" id="KW-0479">Metal-binding</keyword>
<dbReference type="AlphaFoldDB" id="A0A239EM14"/>
<evidence type="ECO:0000256" key="3">
    <source>
        <dbReference type="ARBA" id="ARBA00022679"/>
    </source>
</evidence>
<keyword evidence="3 6" id="KW-0808">Transferase</keyword>
<dbReference type="PROSITE" id="PS00723">
    <property type="entry name" value="POLYPRENYL_SYNTHASE_1"/>
    <property type="match status" value="1"/>
</dbReference>